<dbReference type="Gene3D" id="3.30.930.10">
    <property type="entry name" value="Bira Bifunctional Protein, Domain 2"/>
    <property type="match status" value="1"/>
</dbReference>
<dbReference type="GO" id="GO:0005524">
    <property type="term" value="F:ATP binding"/>
    <property type="evidence" value="ECO:0007669"/>
    <property type="project" value="InterPro"/>
</dbReference>
<dbReference type="RefSeq" id="WP_142660479.1">
    <property type="nucleotide sequence ID" value="NZ_CABFVA020000086.1"/>
</dbReference>
<dbReference type="PANTHER" id="PTHR43707">
    <property type="entry name" value="HISTIDYL-TRNA SYNTHETASE"/>
    <property type="match status" value="1"/>
</dbReference>
<reference evidence="13 14" key="1">
    <citation type="submission" date="2019-09" db="EMBL/GenBank/DDBJ databases">
        <authorList>
            <person name="Cremers G."/>
        </authorList>
    </citation>
    <scope>NUCLEOTIDE SEQUENCE [LARGE SCALE GENOMIC DNA]</scope>
    <source>
        <strain evidence="13">4A</strain>
    </source>
</reference>
<evidence type="ECO:0000256" key="8">
    <source>
        <dbReference type="ARBA" id="ARBA00023146"/>
    </source>
</evidence>
<dbReference type="GO" id="GO:0006427">
    <property type="term" value="P:histidyl-tRNA aminoacylation"/>
    <property type="evidence" value="ECO:0007669"/>
    <property type="project" value="UniProtKB-UniRule"/>
</dbReference>
<dbReference type="OrthoDB" id="9800814at2"/>
<comment type="catalytic activity">
    <reaction evidence="9">
        <text>tRNA(His) + L-histidine + ATP = L-histidyl-tRNA(His) + AMP + diphosphate + H(+)</text>
        <dbReference type="Rhea" id="RHEA:17313"/>
        <dbReference type="Rhea" id="RHEA-COMP:9665"/>
        <dbReference type="Rhea" id="RHEA-COMP:9689"/>
        <dbReference type="ChEBI" id="CHEBI:15378"/>
        <dbReference type="ChEBI" id="CHEBI:30616"/>
        <dbReference type="ChEBI" id="CHEBI:33019"/>
        <dbReference type="ChEBI" id="CHEBI:57595"/>
        <dbReference type="ChEBI" id="CHEBI:78442"/>
        <dbReference type="ChEBI" id="CHEBI:78527"/>
        <dbReference type="ChEBI" id="CHEBI:456215"/>
        <dbReference type="EC" id="6.1.1.21"/>
    </reaction>
</comment>
<evidence type="ECO:0000256" key="4">
    <source>
        <dbReference type="ARBA" id="ARBA00017399"/>
    </source>
</evidence>
<dbReference type="InterPro" id="IPR041715">
    <property type="entry name" value="HisRS-like_core"/>
</dbReference>
<dbReference type="InterPro" id="IPR045864">
    <property type="entry name" value="aa-tRNA-synth_II/BPL/LPL"/>
</dbReference>
<dbReference type="InterPro" id="IPR006195">
    <property type="entry name" value="aa-tRNA-synth_II"/>
</dbReference>
<dbReference type="SUPFAM" id="SSF52954">
    <property type="entry name" value="Class II aaRS ABD-related"/>
    <property type="match status" value="1"/>
</dbReference>
<dbReference type="PROSITE" id="PS50862">
    <property type="entry name" value="AA_TRNA_LIGASE_II"/>
    <property type="match status" value="1"/>
</dbReference>
<keyword evidence="14" id="KW-1185">Reference proteome</keyword>
<evidence type="ECO:0000256" key="6">
    <source>
        <dbReference type="ARBA" id="ARBA00022741"/>
    </source>
</evidence>
<dbReference type="PANTHER" id="PTHR43707:SF1">
    <property type="entry name" value="HISTIDINE--TRNA LIGASE, MITOCHONDRIAL-RELATED"/>
    <property type="match status" value="1"/>
</dbReference>
<comment type="similarity">
    <text evidence="1">Belongs to the class-II aminoacyl-tRNA synthetase family.</text>
</comment>
<feature type="binding site" evidence="11">
    <location>
        <begin position="76"/>
        <end position="78"/>
    </location>
    <ligand>
        <name>L-histidine</name>
        <dbReference type="ChEBI" id="CHEBI:57595"/>
    </ligand>
</feature>
<protein>
    <recommendedName>
        <fullName evidence="4 10">Histidine--tRNA ligase</fullName>
        <ecNumber evidence="3 10">6.1.1.21</ecNumber>
    </recommendedName>
</protein>
<dbReference type="Pfam" id="PF03129">
    <property type="entry name" value="HGTP_anticodon"/>
    <property type="match status" value="1"/>
</dbReference>
<evidence type="ECO:0000256" key="5">
    <source>
        <dbReference type="ARBA" id="ARBA00022598"/>
    </source>
</evidence>
<evidence type="ECO:0000256" key="9">
    <source>
        <dbReference type="ARBA" id="ARBA00047639"/>
    </source>
</evidence>
<accession>A0A5E6ME93</accession>
<keyword evidence="7" id="KW-0648">Protein biosynthesis</keyword>
<gene>
    <name evidence="13" type="primary">HARS</name>
    <name evidence="13" type="synonym">hisS</name>
    <name evidence="13" type="ORF">MAMT_01663</name>
</gene>
<dbReference type="PIRSF" id="PIRSF001549">
    <property type="entry name" value="His-tRNA_synth"/>
    <property type="match status" value="1"/>
</dbReference>
<dbReference type="CDD" id="cd00773">
    <property type="entry name" value="HisRS-like_core"/>
    <property type="match status" value="1"/>
</dbReference>
<feature type="binding site" evidence="11">
    <location>
        <position position="120"/>
    </location>
    <ligand>
        <name>L-histidine</name>
        <dbReference type="ChEBI" id="CHEBI:57595"/>
    </ligand>
</feature>
<dbReference type="Pfam" id="PF13393">
    <property type="entry name" value="tRNA-synt_His"/>
    <property type="match status" value="2"/>
</dbReference>
<keyword evidence="8 13" id="KW-0030">Aminoacyl-tRNA synthetase</keyword>
<dbReference type="SUPFAM" id="SSF55681">
    <property type="entry name" value="Class II aaRS and biotin synthetases"/>
    <property type="match status" value="1"/>
</dbReference>
<keyword evidence="5 13" id="KW-0436">Ligase</keyword>
<feature type="domain" description="Aminoacyl-transfer RNA synthetases class-II family profile" evidence="12">
    <location>
        <begin position="1"/>
        <end position="314"/>
    </location>
</feature>
<evidence type="ECO:0000313" key="14">
    <source>
        <dbReference type="Proteomes" id="UP000334923"/>
    </source>
</evidence>
<dbReference type="InterPro" id="IPR004154">
    <property type="entry name" value="Anticodon-bd"/>
</dbReference>
<evidence type="ECO:0000256" key="3">
    <source>
        <dbReference type="ARBA" id="ARBA00012815"/>
    </source>
</evidence>
<dbReference type="InterPro" id="IPR015807">
    <property type="entry name" value="His-tRNA-ligase"/>
</dbReference>
<dbReference type="EMBL" id="CABFVA020000086">
    <property type="protein sequence ID" value="VVM07294.1"/>
    <property type="molecule type" value="Genomic_DNA"/>
</dbReference>
<evidence type="ECO:0000256" key="11">
    <source>
        <dbReference type="PIRSR" id="PIRSR001549-1"/>
    </source>
</evidence>
<dbReference type="AlphaFoldDB" id="A0A5E6ME93"/>
<feature type="binding site" evidence="11">
    <location>
        <begin position="249"/>
        <end position="250"/>
    </location>
    <ligand>
        <name>L-histidine</name>
        <dbReference type="ChEBI" id="CHEBI:57595"/>
    </ligand>
</feature>
<evidence type="ECO:0000256" key="10">
    <source>
        <dbReference type="NCBIfam" id="TIGR00442"/>
    </source>
</evidence>
<feature type="binding site" evidence="11">
    <location>
        <position position="245"/>
    </location>
    <ligand>
        <name>L-histidine</name>
        <dbReference type="ChEBI" id="CHEBI:57595"/>
    </ligand>
</feature>
<feature type="binding site" evidence="11">
    <location>
        <position position="106"/>
    </location>
    <ligand>
        <name>L-histidine</name>
        <dbReference type="ChEBI" id="CHEBI:57595"/>
    </ligand>
</feature>
<evidence type="ECO:0000259" key="12">
    <source>
        <dbReference type="PROSITE" id="PS50862"/>
    </source>
</evidence>
<feature type="binding site" evidence="11">
    <location>
        <position position="124"/>
    </location>
    <ligand>
        <name>L-histidine</name>
        <dbReference type="ChEBI" id="CHEBI:57595"/>
    </ligand>
</feature>
<name>A0A5E6ME93_9BACT</name>
<sequence>MQPLPGFRDFYPEDLAFREAILCRWRSTARRYGFVEYDGPVLEPLELYRKKSGSEILEQVYQFADRGERLVAMRPEMTPTLVRMVQARHRDYRKPLKWFSIPQLYRYERAQRGRLREHFQWNCDILGEESLEADVEIISLLIDLLRGFGLGPEDFVVRVSDRGFWVRFFERHKVREEERYGLFQAIDKIERQPRETTEAALGSLAAPVFRLIDEGEPWEPVERVLASLSARGLSGFAEQDYRVVRGLAYYTGTVFEVFDRQGAFRAIAGGGRYDDLLERLGGERMPAVGFGMGDVVLGELLRAKQKLCASVARPELFVVISEEEVRPAAVRLVQSLRDQGFSVDYPLHAARPKKQWERAEAVGARHVLLADFRVMEGNAEVREVASRKSQVVSLAAIGSLLQSGGRERESGGGAPQS</sequence>
<dbReference type="GO" id="GO:0005737">
    <property type="term" value="C:cytoplasm"/>
    <property type="evidence" value="ECO:0007669"/>
    <property type="project" value="UniProtKB-UniRule"/>
</dbReference>
<keyword evidence="6" id="KW-0547">Nucleotide-binding</keyword>
<evidence type="ECO:0000256" key="1">
    <source>
        <dbReference type="ARBA" id="ARBA00008226"/>
    </source>
</evidence>
<comment type="subunit">
    <text evidence="2">Homodimer.</text>
</comment>
<evidence type="ECO:0000256" key="2">
    <source>
        <dbReference type="ARBA" id="ARBA00011738"/>
    </source>
</evidence>
<dbReference type="GO" id="GO:0004821">
    <property type="term" value="F:histidine-tRNA ligase activity"/>
    <property type="evidence" value="ECO:0007669"/>
    <property type="project" value="UniProtKB-UniRule"/>
</dbReference>
<dbReference type="InterPro" id="IPR036621">
    <property type="entry name" value="Anticodon-bd_dom_sf"/>
</dbReference>
<evidence type="ECO:0000256" key="7">
    <source>
        <dbReference type="ARBA" id="ARBA00022917"/>
    </source>
</evidence>
<organism evidence="13 14">
    <name type="scientific">Methylacidimicrobium tartarophylax</name>
    <dbReference type="NCBI Taxonomy" id="1041768"/>
    <lineage>
        <taxon>Bacteria</taxon>
        <taxon>Pseudomonadati</taxon>
        <taxon>Verrucomicrobiota</taxon>
        <taxon>Methylacidimicrobium</taxon>
    </lineage>
</organism>
<dbReference type="Gene3D" id="3.40.50.800">
    <property type="entry name" value="Anticodon-binding domain"/>
    <property type="match status" value="1"/>
</dbReference>
<dbReference type="EC" id="6.1.1.21" evidence="3 10"/>
<proteinExistence type="inferred from homology"/>
<dbReference type="Proteomes" id="UP000334923">
    <property type="component" value="Unassembled WGS sequence"/>
</dbReference>
<evidence type="ECO:0000313" key="13">
    <source>
        <dbReference type="EMBL" id="VVM07294.1"/>
    </source>
</evidence>
<dbReference type="NCBIfam" id="TIGR00442">
    <property type="entry name" value="hisS"/>
    <property type="match status" value="1"/>
</dbReference>
<dbReference type="InterPro" id="IPR004516">
    <property type="entry name" value="HisRS/HisZ"/>
</dbReference>